<feature type="compositionally biased region" description="Basic residues" evidence="1">
    <location>
        <begin position="46"/>
        <end position="58"/>
    </location>
</feature>
<organism evidence="2 3">
    <name type="scientific">Rhodococcus ruber</name>
    <dbReference type="NCBI Taxonomy" id="1830"/>
    <lineage>
        <taxon>Bacteria</taxon>
        <taxon>Bacillati</taxon>
        <taxon>Actinomycetota</taxon>
        <taxon>Actinomycetes</taxon>
        <taxon>Mycobacteriales</taxon>
        <taxon>Nocardiaceae</taxon>
        <taxon>Rhodococcus</taxon>
    </lineage>
</organism>
<dbReference type="Proteomes" id="UP000042997">
    <property type="component" value="Unassembled WGS sequence"/>
</dbReference>
<dbReference type="EMBL" id="CCSD01000050">
    <property type="protein sequence ID" value="CDZ88327.1"/>
    <property type="molecule type" value="Genomic_DNA"/>
</dbReference>
<accession>A0A098BJD5</accession>
<evidence type="ECO:0000313" key="2">
    <source>
        <dbReference type="EMBL" id="CDZ88327.1"/>
    </source>
</evidence>
<proteinExistence type="predicted"/>
<gene>
    <name evidence="2" type="ORF">RHRU231_40077</name>
</gene>
<feature type="region of interest" description="Disordered" evidence="1">
    <location>
        <begin position="1"/>
        <end position="92"/>
    </location>
</feature>
<evidence type="ECO:0000256" key="1">
    <source>
        <dbReference type="SAM" id="MobiDB-lite"/>
    </source>
</evidence>
<sequence>MVHDRRDGADDERGEGDFGRDRQRSAGDPRLRAAEHDRARVPRHLDARHRPRRRHHRRLDLPPLQVRAGDSAGHHDPGAARCDRHDPGALLRPGGSPDAQLQALVRAWVMFHTARQLDALVGATELRSLNEAGRRLAVADLDPGAPAGHLRGRLAEYRPPHRIVVSGDMPRTPAGTLVPRVARRARTARRRASAPSCGRGAPAGAPRVPVPFWSTWECPSGAAGSGHR</sequence>
<feature type="compositionally biased region" description="Basic and acidic residues" evidence="1">
    <location>
        <begin position="15"/>
        <end position="45"/>
    </location>
</feature>
<dbReference type="AlphaFoldDB" id="A0A098BJD5"/>
<name>A0A098BJD5_9NOCA</name>
<reference evidence="2 3" key="1">
    <citation type="journal article" date="2014" name="Genome Announc.">
        <title>Draft Genome Sequence of Propane- and Butane-Oxidizing Actinobacterium Rhodococcus ruber IEGM 231.</title>
        <authorList>
            <person name="Ivshina I.B."/>
            <person name="Kuyukina M.S."/>
            <person name="Krivoruchko A.V."/>
            <person name="Barbe V."/>
            <person name="Fischer C."/>
        </authorList>
    </citation>
    <scope>NUCLEOTIDE SEQUENCE [LARGE SCALE GENOMIC DNA]</scope>
</reference>
<feature type="compositionally biased region" description="Basic and acidic residues" evidence="1">
    <location>
        <begin position="72"/>
        <end position="87"/>
    </location>
</feature>
<evidence type="ECO:0000313" key="3">
    <source>
        <dbReference type="Proteomes" id="UP000042997"/>
    </source>
</evidence>
<protein>
    <submittedName>
        <fullName evidence="2">Uncharacterized protein</fullName>
    </submittedName>
</protein>